<sequence length="41" mass="4417">MANDMACTSGMTGQDVDAFLPSRKLLREVADNLFSDRPTAA</sequence>
<evidence type="ECO:0000313" key="2">
    <source>
        <dbReference type="Proteomes" id="UP000500895"/>
    </source>
</evidence>
<dbReference type="AlphaFoldDB" id="A0AAJ6N4B0"/>
<protein>
    <submittedName>
        <fullName evidence="1">Uncharacterized protein</fullName>
    </submittedName>
</protein>
<evidence type="ECO:0000313" key="1">
    <source>
        <dbReference type="EMBL" id="WWE91987.1"/>
    </source>
</evidence>
<name>A0AAJ6N4B0_9BRAD</name>
<accession>A0AAJ6N4B0</accession>
<dbReference type="Proteomes" id="UP000500895">
    <property type="component" value="Chromosome"/>
</dbReference>
<proteinExistence type="predicted"/>
<reference evidence="1 2" key="1">
    <citation type="journal article" date="2020" name="Int. J. Syst. Evol. Microbiol.">
        <title>Description and complete genome sequences of Bradyrhizobium symbiodeficiens sp. nov., a non-symbiotic bacterium associated with legumes native to Canada.</title>
        <authorList>
            <person name="Bromfield E.S.P."/>
            <person name="Cloutier S."/>
            <person name="Nguyen H.D.T."/>
        </authorList>
    </citation>
    <scope>NUCLEOTIDE SEQUENCE [LARGE SCALE GENOMIC DNA]</scope>
    <source>
        <strain evidence="1 2">101S1MB</strain>
    </source>
</reference>
<dbReference type="EMBL" id="CP050066">
    <property type="protein sequence ID" value="WWE91987.1"/>
    <property type="molecule type" value="Genomic_DNA"/>
</dbReference>
<organism evidence="1 2">
    <name type="scientific">Bradyrhizobium symbiodeficiens</name>
    <dbReference type="NCBI Taxonomy" id="1404367"/>
    <lineage>
        <taxon>Bacteria</taxon>
        <taxon>Pseudomonadati</taxon>
        <taxon>Pseudomonadota</taxon>
        <taxon>Alphaproteobacteria</taxon>
        <taxon>Hyphomicrobiales</taxon>
        <taxon>Nitrobacteraceae</taxon>
        <taxon>Bradyrhizobium</taxon>
    </lineage>
</organism>
<dbReference type="RefSeq" id="WP_283810770.1">
    <property type="nucleotide sequence ID" value="NZ_CP050066.2"/>
</dbReference>
<gene>
    <name evidence="1" type="ORF">HAV00_32915</name>
</gene>